<dbReference type="InterPro" id="IPR016181">
    <property type="entry name" value="Acyl_CoA_acyltransferase"/>
</dbReference>
<evidence type="ECO:0000313" key="2">
    <source>
        <dbReference type="EMBL" id="MFC5631769.1"/>
    </source>
</evidence>
<comment type="caution">
    <text evidence="2">The sequence shown here is derived from an EMBL/GenBank/DDBJ whole genome shotgun (WGS) entry which is preliminary data.</text>
</comment>
<dbReference type="RefSeq" id="WP_156807072.1">
    <property type="nucleotide sequence ID" value="NZ_JBHSOJ010000026.1"/>
</dbReference>
<dbReference type="SUPFAM" id="SSF55729">
    <property type="entry name" value="Acyl-CoA N-acyltransferases (Nat)"/>
    <property type="match status" value="1"/>
</dbReference>
<dbReference type="Pfam" id="PF00583">
    <property type="entry name" value="Acetyltransf_1"/>
    <property type="match status" value="1"/>
</dbReference>
<keyword evidence="3" id="KW-1185">Reference proteome</keyword>
<organism evidence="2 3">
    <name type="scientific">Streptococcus caledonicus</name>
    <dbReference type="NCBI Taxonomy" id="2614158"/>
    <lineage>
        <taxon>Bacteria</taxon>
        <taxon>Bacillati</taxon>
        <taxon>Bacillota</taxon>
        <taxon>Bacilli</taxon>
        <taxon>Lactobacillales</taxon>
        <taxon>Streptococcaceae</taxon>
        <taxon>Streptococcus</taxon>
    </lineage>
</organism>
<dbReference type="Proteomes" id="UP001596110">
    <property type="component" value="Unassembled WGS sequence"/>
</dbReference>
<dbReference type="GO" id="GO:0016746">
    <property type="term" value="F:acyltransferase activity"/>
    <property type="evidence" value="ECO:0007669"/>
    <property type="project" value="UniProtKB-KW"/>
</dbReference>
<reference evidence="3" key="1">
    <citation type="journal article" date="2019" name="Int. J. Syst. Evol. Microbiol.">
        <title>The Global Catalogue of Microorganisms (GCM) 10K type strain sequencing project: providing services to taxonomists for standard genome sequencing and annotation.</title>
        <authorList>
            <consortium name="The Broad Institute Genomics Platform"/>
            <consortium name="The Broad Institute Genome Sequencing Center for Infectious Disease"/>
            <person name="Wu L."/>
            <person name="Ma J."/>
        </authorList>
    </citation>
    <scope>NUCLEOTIDE SEQUENCE [LARGE SCALE GENOMIC DNA]</scope>
    <source>
        <strain evidence="3">DT43</strain>
    </source>
</reference>
<dbReference type="EMBL" id="JBHSOJ010000026">
    <property type="protein sequence ID" value="MFC5631769.1"/>
    <property type="molecule type" value="Genomic_DNA"/>
</dbReference>
<proteinExistence type="predicted"/>
<name>A0ABW0UGC6_9STRE</name>
<evidence type="ECO:0000313" key="3">
    <source>
        <dbReference type="Proteomes" id="UP001596110"/>
    </source>
</evidence>
<keyword evidence="2" id="KW-0012">Acyltransferase</keyword>
<protein>
    <submittedName>
        <fullName evidence="2">GNAT family N-acetyltransferase</fullName>
        <ecNumber evidence="2">2.3.-.-</ecNumber>
    </submittedName>
</protein>
<keyword evidence="2" id="KW-0808">Transferase</keyword>
<dbReference type="CDD" id="cd04301">
    <property type="entry name" value="NAT_SF"/>
    <property type="match status" value="1"/>
</dbReference>
<dbReference type="PROSITE" id="PS51186">
    <property type="entry name" value="GNAT"/>
    <property type="match status" value="1"/>
</dbReference>
<dbReference type="Gene3D" id="3.40.630.30">
    <property type="match status" value="1"/>
</dbReference>
<feature type="domain" description="N-acetyltransferase" evidence="1">
    <location>
        <begin position="2"/>
        <end position="157"/>
    </location>
</feature>
<gene>
    <name evidence="2" type="ORF">ACFPQ3_09410</name>
</gene>
<dbReference type="EC" id="2.3.-.-" evidence="2"/>
<dbReference type="InterPro" id="IPR000182">
    <property type="entry name" value="GNAT_dom"/>
</dbReference>
<accession>A0ABW0UGC6</accession>
<sequence>MIAVRALTIDDKIQAAALLAAFRSTLRSFKNRQVALDLEEGAEEFTFFLDEKYPMYGAFIEQVLIGYVVCKVEGSLVWIEQLFVSEAFRRQGGAAVLFEKANQLSQSVGGETLFQYVHPNNHEMLSFLRSQGYTVLNLIEVRKPYQGEQLTQTIYVDDEPFDY</sequence>
<evidence type="ECO:0000259" key="1">
    <source>
        <dbReference type="PROSITE" id="PS51186"/>
    </source>
</evidence>